<comment type="caution">
    <text evidence="2">The sequence shown here is derived from an EMBL/GenBank/DDBJ whole genome shotgun (WGS) entry which is preliminary data.</text>
</comment>
<gene>
    <name evidence="2" type="ORF">M7I_4827</name>
</gene>
<dbReference type="InParanoid" id="H0EQ81"/>
<dbReference type="Proteomes" id="UP000005446">
    <property type="component" value="Unassembled WGS sequence"/>
</dbReference>
<evidence type="ECO:0000313" key="2">
    <source>
        <dbReference type="EMBL" id="EHK99310.1"/>
    </source>
</evidence>
<keyword evidence="3" id="KW-1185">Reference proteome</keyword>
<reference evidence="2 3" key="1">
    <citation type="journal article" date="2012" name="Eukaryot. Cell">
        <title>Genome sequence of the fungus Glarea lozoyensis: the first genome sequence of a species from the Helotiaceae family.</title>
        <authorList>
            <person name="Youssar L."/>
            <person name="Gruening B.A."/>
            <person name="Erxleben A."/>
            <person name="Guenther S."/>
            <person name="Huettel W."/>
        </authorList>
    </citation>
    <scope>NUCLEOTIDE SEQUENCE [LARGE SCALE GENOMIC DNA]</scope>
    <source>
        <strain evidence="3">ATCC 74030 / MF5533</strain>
    </source>
</reference>
<keyword evidence="1" id="KW-1133">Transmembrane helix</keyword>
<dbReference type="AlphaFoldDB" id="H0EQ81"/>
<dbReference type="EMBL" id="AGUE01000121">
    <property type="protein sequence ID" value="EHK99310.1"/>
    <property type="molecule type" value="Genomic_DNA"/>
</dbReference>
<evidence type="ECO:0000313" key="3">
    <source>
        <dbReference type="Proteomes" id="UP000005446"/>
    </source>
</evidence>
<keyword evidence="1" id="KW-0472">Membrane</keyword>
<protein>
    <submittedName>
        <fullName evidence="2">Uncharacterized protein</fullName>
    </submittedName>
</protein>
<accession>H0EQ81</accession>
<evidence type="ECO:0000256" key="1">
    <source>
        <dbReference type="SAM" id="Phobius"/>
    </source>
</evidence>
<keyword evidence="1" id="KW-0812">Transmembrane</keyword>
<proteinExistence type="predicted"/>
<sequence>MYTRNGDDAKQKHYLLSGLMFGLIAGSFFASNAMTFVFFNDTNMKDSKLWGAKAIREGKYKDEAFEKFKYL</sequence>
<organism evidence="2 3">
    <name type="scientific">Glarea lozoyensis (strain ATCC 74030 / MF5533)</name>
    <dbReference type="NCBI Taxonomy" id="1104152"/>
    <lineage>
        <taxon>Eukaryota</taxon>
        <taxon>Fungi</taxon>
        <taxon>Dikarya</taxon>
        <taxon>Ascomycota</taxon>
        <taxon>Pezizomycotina</taxon>
        <taxon>Leotiomycetes</taxon>
        <taxon>Helotiales</taxon>
        <taxon>Helotiaceae</taxon>
        <taxon>Glarea</taxon>
    </lineage>
</organism>
<dbReference type="OrthoDB" id="10633775at2759"/>
<name>H0EQ81_GLAL7</name>
<feature type="transmembrane region" description="Helical" evidence="1">
    <location>
        <begin position="14"/>
        <end position="39"/>
    </location>
</feature>
<dbReference type="HOGENOM" id="CLU_2740246_0_0_1"/>